<feature type="compositionally biased region" description="Low complexity" evidence="1">
    <location>
        <begin position="789"/>
        <end position="801"/>
    </location>
</feature>
<proteinExistence type="predicted"/>
<protein>
    <recommendedName>
        <fullName evidence="5">Serine protease</fullName>
    </recommendedName>
</protein>
<evidence type="ECO:0008006" key="5">
    <source>
        <dbReference type="Google" id="ProtNLM"/>
    </source>
</evidence>
<name>A0ABQ7FCI3_9ACTN</name>
<gene>
    <name evidence="3" type="ORF">GCU69_29870</name>
</gene>
<keyword evidence="2" id="KW-0472">Membrane</keyword>
<feature type="compositionally biased region" description="Low complexity" evidence="1">
    <location>
        <begin position="1"/>
        <end position="12"/>
    </location>
</feature>
<evidence type="ECO:0000313" key="3">
    <source>
        <dbReference type="EMBL" id="KAF4405531.1"/>
    </source>
</evidence>
<organism evidence="3 4">
    <name type="scientific">Streptomyces lycii</name>
    <dbReference type="NCBI Taxonomy" id="2654337"/>
    <lineage>
        <taxon>Bacteria</taxon>
        <taxon>Bacillati</taxon>
        <taxon>Actinomycetota</taxon>
        <taxon>Actinomycetes</taxon>
        <taxon>Kitasatosporales</taxon>
        <taxon>Streptomycetaceae</taxon>
        <taxon>Streptomyces</taxon>
    </lineage>
</organism>
<feature type="transmembrane region" description="Helical" evidence="2">
    <location>
        <begin position="601"/>
        <end position="619"/>
    </location>
</feature>
<dbReference type="InterPro" id="IPR009003">
    <property type="entry name" value="Peptidase_S1_PA"/>
</dbReference>
<feature type="region of interest" description="Disordered" evidence="1">
    <location>
        <begin position="1"/>
        <end position="21"/>
    </location>
</feature>
<feature type="region of interest" description="Disordered" evidence="1">
    <location>
        <begin position="218"/>
        <end position="238"/>
    </location>
</feature>
<dbReference type="EMBL" id="WHPN01000416">
    <property type="protein sequence ID" value="KAF4405531.1"/>
    <property type="molecule type" value="Genomic_DNA"/>
</dbReference>
<dbReference type="Proteomes" id="UP000621266">
    <property type="component" value="Unassembled WGS sequence"/>
</dbReference>
<feature type="region of interest" description="Disordered" evidence="1">
    <location>
        <begin position="487"/>
        <end position="544"/>
    </location>
</feature>
<feature type="compositionally biased region" description="Basic and acidic residues" evidence="1">
    <location>
        <begin position="487"/>
        <end position="519"/>
    </location>
</feature>
<reference evidence="3 4" key="1">
    <citation type="submission" date="2019-10" db="EMBL/GenBank/DDBJ databases">
        <title>Streptomyces tenebrisbrunneis sp.nov., an endogenous actinomycete isolated from of Lycium ruthenicum.</title>
        <authorList>
            <person name="Ma L."/>
        </authorList>
    </citation>
    <scope>NUCLEOTIDE SEQUENCE [LARGE SCALE GENOMIC DNA]</scope>
    <source>
        <strain evidence="3 4">TRM 66187</strain>
    </source>
</reference>
<evidence type="ECO:0000256" key="1">
    <source>
        <dbReference type="SAM" id="MobiDB-lite"/>
    </source>
</evidence>
<evidence type="ECO:0000256" key="2">
    <source>
        <dbReference type="SAM" id="Phobius"/>
    </source>
</evidence>
<accession>A0ABQ7FCI3</accession>
<sequence>MTVLPGSPAGPRPSGGRGPEPARIVAVRAGRRGSGYLLAPNLVLTARHVVGDSPGGRAVAINGTGWKDCRLVWGSGTSDCDAALLLAGAPLVPPGTAARMEPVTWAELSGLEPVEGCQMIGFPTVQVTDDGRLDTDQAVCVLKPGSSMVRDRYALDLTTTPPAGASPWSGMSGAAVFADGLLVGVVVGDQSAWQHGRLEAVPGARLLHDPEFAATLTGLTGRTPRTGTPAARGRLSAPATAPARAALELAGVRHETPHELAATIRAHGDKAQRQFFHRMGTPQVPSEGWLELRNWLRAQDRADGRAELIDRRLTNDSLPPSMKLLHLLRWLDPDGEAVHLGRRVTVERLVAACLSGPGRGSRDDRLVADALENHGLLGVLADFRELNRLKGVQGRWDKAWSRWRQAAGDHAPAGARLPALLTVLDHPAAEAALRAQAESRTPPPGPWLWYDDLLAASGGPDTPLGLFTRWMCAEAALRDHRAAEQLSRRWRQQDAERQRAERQKETDRRRAERERKRQQEQQAAVERRRRAAHDELTREAEAARTERLRLESAWAAAETARTGPGTRSRAVRRAIGWYGMWGLLTAAGYWLWLGRGDSPRAVGMVCLQIATVSAVWSYLGSRRAGPLGLAYQPPFLRPRDWLPPGGFEDMVKGAGRLAGLGCVLLMQAWLAGEAAPPDDGPVRLEDGEWRGGPERPEEFDFSELFAALGFVVLCLGVFVAALQWAPRLRDRDDAYRARESEYRRLLREYTDREHRARAAAASRTDTRAELPPVRPEAYGRLLRYLAGPAAGLPGNPGSPAGQEQSNAG</sequence>
<feature type="compositionally biased region" description="Basic and acidic residues" evidence="1">
    <location>
        <begin position="532"/>
        <end position="544"/>
    </location>
</feature>
<keyword evidence="2" id="KW-1133">Transmembrane helix</keyword>
<dbReference type="SUPFAM" id="SSF50494">
    <property type="entry name" value="Trypsin-like serine proteases"/>
    <property type="match status" value="1"/>
</dbReference>
<feature type="transmembrane region" description="Helical" evidence="2">
    <location>
        <begin position="704"/>
        <end position="725"/>
    </location>
</feature>
<dbReference type="RefSeq" id="WP_156207730.1">
    <property type="nucleotide sequence ID" value="NZ_WHPN01000416.1"/>
</dbReference>
<evidence type="ECO:0000313" key="4">
    <source>
        <dbReference type="Proteomes" id="UP000621266"/>
    </source>
</evidence>
<feature type="transmembrane region" description="Helical" evidence="2">
    <location>
        <begin position="575"/>
        <end position="594"/>
    </location>
</feature>
<keyword evidence="4" id="KW-1185">Reference proteome</keyword>
<comment type="caution">
    <text evidence="3">The sequence shown here is derived from an EMBL/GenBank/DDBJ whole genome shotgun (WGS) entry which is preliminary data.</text>
</comment>
<feature type="region of interest" description="Disordered" evidence="1">
    <location>
        <begin position="789"/>
        <end position="808"/>
    </location>
</feature>
<keyword evidence="2" id="KW-0812">Transmembrane</keyword>